<reference evidence="1" key="1">
    <citation type="submission" date="2021-05" db="EMBL/GenBank/DDBJ databases">
        <title>Comparative genomics of three Colletotrichum scovillei strains and genetic complementation revealed genes involved fungal growth and virulence on chili pepper.</title>
        <authorList>
            <person name="Hsieh D.-K."/>
            <person name="Chuang S.-C."/>
            <person name="Chen C.-Y."/>
            <person name="Chao Y.-T."/>
            <person name="Lu M.-Y.J."/>
            <person name="Lee M.-H."/>
            <person name="Shih M.-C."/>
        </authorList>
    </citation>
    <scope>NUCLEOTIDE SEQUENCE</scope>
    <source>
        <strain evidence="1">Coll-153</strain>
    </source>
</reference>
<dbReference type="Proteomes" id="UP000699042">
    <property type="component" value="Unassembled WGS sequence"/>
</dbReference>
<organism evidence="1 2">
    <name type="scientific">Colletotrichum scovillei</name>
    <dbReference type="NCBI Taxonomy" id="1209932"/>
    <lineage>
        <taxon>Eukaryota</taxon>
        <taxon>Fungi</taxon>
        <taxon>Dikarya</taxon>
        <taxon>Ascomycota</taxon>
        <taxon>Pezizomycotina</taxon>
        <taxon>Sordariomycetes</taxon>
        <taxon>Hypocreomycetidae</taxon>
        <taxon>Glomerellales</taxon>
        <taxon>Glomerellaceae</taxon>
        <taxon>Colletotrichum</taxon>
        <taxon>Colletotrichum acutatum species complex</taxon>
    </lineage>
</organism>
<accession>A0A9P7UK46</accession>
<comment type="caution">
    <text evidence="1">The sequence shown here is derived from an EMBL/GenBank/DDBJ whole genome shotgun (WGS) entry which is preliminary data.</text>
</comment>
<keyword evidence="2" id="KW-1185">Reference proteome</keyword>
<protein>
    <submittedName>
        <fullName evidence="1">Uncharacterized protein</fullName>
    </submittedName>
</protein>
<dbReference type="EMBL" id="JAESDN010000001">
    <property type="protein sequence ID" value="KAG7057443.1"/>
    <property type="molecule type" value="Genomic_DNA"/>
</dbReference>
<dbReference type="AlphaFoldDB" id="A0A9P7UK46"/>
<evidence type="ECO:0000313" key="1">
    <source>
        <dbReference type="EMBL" id="KAG7057443.1"/>
    </source>
</evidence>
<evidence type="ECO:0000313" key="2">
    <source>
        <dbReference type="Proteomes" id="UP000699042"/>
    </source>
</evidence>
<name>A0A9P7UK46_9PEZI</name>
<gene>
    <name evidence="1" type="ORF">JMJ77_004831</name>
</gene>
<proteinExistence type="predicted"/>
<sequence>MYLSQEEGLTEEEGAELRLTGYYYTVSDDAEMANIEPPHTQPKIDLSHLHSITEPRRANRGILWFKRTTARFNAEKRRKEKKRDLEMICRETLDDDDDDWY</sequence>